<feature type="non-terminal residue" evidence="2">
    <location>
        <position position="68"/>
    </location>
</feature>
<gene>
    <name evidence="2" type="ORF">METZ01_LOCUS193584</name>
</gene>
<evidence type="ECO:0000313" key="2">
    <source>
        <dbReference type="EMBL" id="SVB40730.1"/>
    </source>
</evidence>
<dbReference type="AlphaFoldDB" id="A0A382DQJ5"/>
<organism evidence="2">
    <name type="scientific">marine metagenome</name>
    <dbReference type="NCBI Taxonomy" id="408172"/>
    <lineage>
        <taxon>unclassified sequences</taxon>
        <taxon>metagenomes</taxon>
        <taxon>ecological metagenomes</taxon>
    </lineage>
</organism>
<keyword evidence="1" id="KW-0812">Transmembrane</keyword>
<keyword evidence="1" id="KW-1133">Transmembrane helix</keyword>
<name>A0A382DQJ5_9ZZZZ</name>
<protein>
    <submittedName>
        <fullName evidence="2">Uncharacterized protein</fullName>
    </submittedName>
</protein>
<reference evidence="2" key="1">
    <citation type="submission" date="2018-05" db="EMBL/GenBank/DDBJ databases">
        <authorList>
            <person name="Lanie J.A."/>
            <person name="Ng W.-L."/>
            <person name="Kazmierczak K.M."/>
            <person name="Andrzejewski T.M."/>
            <person name="Davidsen T.M."/>
            <person name="Wayne K.J."/>
            <person name="Tettelin H."/>
            <person name="Glass J.I."/>
            <person name="Rusch D."/>
            <person name="Podicherti R."/>
            <person name="Tsui H.-C.T."/>
            <person name="Winkler M.E."/>
        </authorList>
    </citation>
    <scope>NUCLEOTIDE SEQUENCE</scope>
</reference>
<proteinExistence type="predicted"/>
<evidence type="ECO:0000256" key="1">
    <source>
        <dbReference type="SAM" id="Phobius"/>
    </source>
</evidence>
<keyword evidence="1" id="KW-0472">Membrane</keyword>
<accession>A0A382DQJ5</accession>
<feature type="transmembrane region" description="Helical" evidence="1">
    <location>
        <begin position="16"/>
        <end position="34"/>
    </location>
</feature>
<sequence>MLQNQDNHSELNDKSHMYLLKIISLLTILMVCACNTQPAKKEITVEWIYSEDAKTLSAVHSYHWLEDN</sequence>
<dbReference type="EMBL" id="UINC01040613">
    <property type="protein sequence ID" value="SVB40730.1"/>
    <property type="molecule type" value="Genomic_DNA"/>
</dbReference>